<protein>
    <submittedName>
        <fullName evidence="1">Uncharacterized protein</fullName>
    </submittedName>
</protein>
<evidence type="ECO:0000313" key="2">
    <source>
        <dbReference type="Proteomes" id="UP000000758"/>
    </source>
</evidence>
<dbReference type="HOGENOM" id="CLU_2177779_0_0_2"/>
<evidence type="ECO:0000313" key="1">
    <source>
        <dbReference type="EMBL" id="ABK78637.1"/>
    </source>
</evidence>
<proteinExistence type="predicted"/>
<dbReference type="STRING" id="414004.CENSYa_2034"/>
<organism evidence="1 2">
    <name type="scientific">Cenarchaeum symbiosum (strain A)</name>
    <dbReference type="NCBI Taxonomy" id="414004"/>
    <lineage>
        <taxon>Archaea</taxon>
        <taxon>Nitrososphaerota</taxon>
        <taxon>Candidatus Cenarchaeales</taxon>
        <taxon>Candidatus Cenarchaeaceae</taxon>
        <taxon>Candidatus Cenarchaeum</taxon>
    </lineage>
</organism>
<dbReference type="EnsemblBacteria" id="ABK78637">
    <property type="protein sequence ID" value="ABK78637"/>
    <property type="gene ID" value="CENSYa_2034"/>
</dbReference>
<gene>
    <name evidence="1" type="ordered locus">CENSYa_2034</name>
</gene>
<dbReference type="KEGG" id="csy:CENSYa_2034"/>
<accession>A0RZ70</accession>
<keyword evidence="2" id="KW-1185">Reference proteome</keyword>
<dbReference type="AlphaFoldDB" id="A0RZ70"/>
<name>A0RZ70_CENSY</name>
<dbReference type="EMBL" id="DP000238">
    <property type="protein sequence ID" value="ABK78637.1"/>
    <property type="molecule type" value="Genomic_DNA"/>
</dbReference>
<sequence>MHQGLSLPRGARSDGLCKGCAPRRSSLFQPGLPVIFAILHGSSPLRGFIKFMHYSIAGMPHTWAFPVNPAFVVKARQKISGICHAVPTRTRYYGSGFSSTVHICRLDRI</sequence>
<dbReference type="Proteomes" id="UP000000758">
    <property type="component" value="Chromosome"/>
</dbReference>
<reference evidence="1 2" key="1">
    <citation type="journal article" date="2006" name="Proc. Natl. Acad. Sci. U.S.A.">
        <title>Genomic analysis of the uncultivated marine crenarchaeote Cenarchaeum symbiosum.</title>
        <authorList>
            <person name="Hallam S.J."/>
            <person name="Konstantinidis K.T."/>
            <person name="Putnam N."/>
            <person name="Schleper C."/>
            <person name="Watanabe Y."/>
            <person name="Sugahara J."/>
            <person name="Preston C."/>
            <person name="de la Torre J."/>
            <person name="Richardson P.M."/>
            <person name="DeLong E.F."/>
        </authorList>
    </citation>
    <scope>NUCLEOTIDE SEQUENCE [LARGE SCALE GENOMIC DNA]</scope>
    <source>
        <strain evidence="2">A</strain>
    </source>
</reference>